<gene>
    <name evidence="5" type="ORF">AAFF_G00337850</name>
</gene>
<dbReference type="Gene3D" id="3.30.70.270">
    <property type="match status" value="2"/>
</dbReference>
<keyword evidence="6" id="KW-1185">Reference proteome</keyword>
<evidence type="ECO:0000313" key="6">
    <source>
        <dbReference type="Proteomes" id="UP001221898"/>
    </source>
</evidence>
<feature type="domain" description="Reverse transcriptase" evidence="3">
    <location>
        <begin position="3"/>
        <end position="76"/>
    </location>
</feature>
<protein>
    <recommendedName>
        <fullName evidence="2">ribonuclease H</fullName>
        <ecNumber evidence="2">3.1.26.4</ecNumber>
    </recommendedName>
</protein>
<evidence type="ECO:0000256" key="2">
    <source>
        <dbReference type="ARBA" id="ARBA00012180"/>
    </source>
</evidence>
<evidence type="ECO:0000259" key="4">
    <source>
        <dbReference type="Pfam" id="PF17919"/>
    </source>
</evidence>
<dbReference type="SUPFAM" id="SSF56672">
    <property type="entry name" value="DNA/RNA polymerases"/>
    <property type="match status" value="1"/>
</dbReference>
<name>A0AAD7WPS4_9TELE</name>
<sequence length="236" mass="25618">MLFGLCNAPTTFERPMERVLTHVPDCLDDLLIHASDFKGALCSLWEVFAAICQAGLRLNPKKCQLFRRKTAFLGHVVSAGGVSTNPAKIAAVRDWPLPINVSNLQSFLGLASYYHFATIASPLHRLTNHGRPYVWDDPCSTAFKILQIIMAPVLAYPDVNRSCIINTDASNVGVGAVLSQQGDSGEQEEQERDATLAHVRSWLAAGRRLEWEDVALDPNGVASRCEAVCCTGGGGP</sequence>
<dbReference type="PANTHER" id="PTHR33064">
    <property type="entry name" value="POL PROTEIN"/>
    <property type="match status" value="1"/>
</dbReference>
<evidence type="ECO:0000313" key="5">
    <source>
        <dbReference type="EMBL" id="KAJ8404518.1"/>
    </source>
</evidence>
<evidence type="ECO:0000259" key="3">
    <source>
        <dbReference type="Pfam" id="PF00078"/>
    </source>
</evidence>
<accession>A0AAD7WPS4</accession>
<comment type="caution">
    <text evidence="5">The sequence shown here is derived from an EMBL/GenBank/DDBJ whole genome shotgun (WGS) entry which is preliminary data.</text>
</comment>
<feature type="domain" description="Reverse transcriptase/retrotransposon-derived protein RNase H-like" evidence="4">
    <location>
        <begin position="135"/>
        <end position="186"/>
    </location>
</feature>
<dbReference type="InterPro" id="IPR051320">
    <property type="entry name" value="Viral_Replic_Matur_Polypro"/>
</dbReference>
<dbReference type="InterPro" id="IPR041577">
    <property type="entry name" value="RT_RNaseH_2"/>
</dbReference>
<dbReference type="PANTHER" id="PTHR33064:SF37">
    <property type="entry name" value="RIBONUCLEASE H"/>
    <property type="match status" value="1"/>
</dbReference>
<dbReference type="GO" id="GO:0004523">
    <property type="term" value="F:RNA-DNA hybrid ribonuclease activity"/>
    <property type="evidence" value="ECO:0007669"/>
    <property type="project" value="UniProtKB-EC"/>
</dbReference>
<dbReference type="EMBL" id="JAINUG010000053">
    <property type="protein sequence ID" value="KAJ8404518.1"/>
    <property type="molecule type" value="Genomic_DNA"/>
</dbReference>
<dbReference type="InterPro" id="IPR043128">
    <property type="entry name" value="Rev_trsase/Diguanyl_cyclase"/>
</dbReference>
<organism evidence="5 6">
    <name type="scientific">Aldrovandia affinis</name>
    <dbReference type="NCBI Taxonomy" id="143900"/>
    <lineage>
        <taxon>Eukaryota</taxon>
        <taxon>Metazoa</taxon>
        <taxon>Chordata</taxon>
        <taxon>Craniata</taxon>
        <taxon>Vertebrata</taxon>
        <taxon>Euteleostomi</taxon>
        <taxon>Actinopterygii</taxon>
        <taxon>Neopterygii</taxon>
        <taxon>Teleostei</taxon>
        <taxon>Notacanthiformes</taxon>
        <taxon>Halosauridae</taxon>
        <taxon>Aldrovandia</taxon>
    </lineage>
</organism>
<dbReference type="Proteomes" id="UP001221898">
    <property type="component" value="Unassembled WGS sequence"/>
</dbReference>
<dbReference type="Pfam" id="PF17919">
    <property type="entry name" value="RT_RNaseH_2"/>
    <property type="match status" value="1"/>
</dbReference>
<dbReference type="Pfam" id="PF00078">
    <property type="entry name" value="RVT_1"/>
    <property type="match status" value="1"/>
</dbReference>
<dbReference type="AlphaFoldDB" id="A0AAD7WPS4"/>
<dbReference type="InterPro" id="IPR000477">
    <property type="entry name" value="RT_dom"/>
</dbReference>
<comment type="similarity">
    <text evidence="1">Belongs to the beta type-B retroviral polymerase family. HERV class-II K(HML-2) pol subfamily.</text>
</comment>
<reference evidence="5" key="1">
    <citation type="journal article" date="2023" name="Science">
        <title>Genome structures resolve the early diversification of teleost fishes.</title>
        <authorList>
            <person name="Parey E."/>
            <person name="Louis A."/>
            <person name="Montfort J."/>
            <person name="Bouchez O."/>
            <person name="Roques C."/>
            <person name="Iampietro C."/>
            <person name="Lluch J."/>
            <person name="Castinel A."/>
            <person name="Donnadieu C."/>
            <person name="Desvignes T."/>
            <person name="Floi Bucao C."/>
            <person name="Jouanno E."/>
            <person name="Wen M."/>
            <person name="Mejri S."/>
            <person name="Dirks R."/>
            <person name="Jansen H."/>
            <person name="Henkel C."/>
            <person name="Chen W.J."/>
            <person name="Zahm M."/>
            <person name="Cabau C."/>
            <person name="Klopp C."/>
            <person name="Thompson A.W."/>
            <person name="Robinson-Rechavi M."/>
            <person name="Braasch I."/>
            <person name="Lecointre G."/>
            <person name="Bobe J."/>
            <person name="Postlethwait J.H."/>
            <person name="Berthelot C."/>
            <person name="Roest Crollius H."/>
            <person name="Guiguen Y."/>
        </authorList>
    </citation>
    <scope>NUCLEOTIDE SEQUENCE</scope>
    <source>
        <strain evidence="5">NC1722</strain>
    </source>
</reference>
<dbReference type="EC" id="3.1.26.4" evidence="2"/>
<dbReference type="InterPro" id="IPR043502">
    <property type="entry name" value="DNA/RNA_pol_sf"/>
</dbReference>
<proteinExistence type="inferred from homology"/>
<evidence type="ECO:0000256" key="1">
    <source>
        <dbReference type="ARBA" id="ARBA00010879"/>
    </source>
</evidence>